<dbReference type="CDD" id="cd06170">
    <property type="entry name" value="LuxR_C_like"/>
    <property type="match status" value="1"/>
</dbReference>
<dbReference type="InterPro" id="IPR039420">
    <property type="entry name" value="WalR-like"/>
</dbReference>
<evidence type="ECO:0000259" key="4">
    <source>
        <dbReference type="PROSITE" id="PS50043"/>
    </source>
</evidence>
<dbReference type="PANTHER" id="PTHR43214:SF43">
    <property type="entry name" value="TWO-COMPONENT RESPONSE REGULATOR"/>
    <property type="match status" value="1"/>
</dbReference>
<dbReference type="PROSITE" id="PS50110">
    <property type="entry name" value="RESPONSE_REGULATORY"/>
    <property type="match status" value="1"/>
</dbReference>
<dbReference type="SMART" id="SM00421">
    <property type="entry name" value="HTH_LUXR"/>
    <property type="match status" value="1"/>
</dbReference>
<dbReference type="AlphaFoldDB" id="A0A1P8K4E7"/>
<dbReference type="InterPro" id="IPR016032">
    <property type="entry name" value="Sig_transdc_resp-reg_C-effctor"/>
</dbReference>
<evidence type="ECO:0000313" key="7">
    <source>
        <dbReference type="Proteomes" id="UP000186609"/>
    </source>
</evidence>
<dbReference type="KEGG" id="rhy:RD110_22045"/>
<feature type="domain" description="HTH luxR-type" evidence="4">
    <location>
        <begin position="140"/>
        <end position="205"/>
    </location>
</feature>
<name>A0A1P8K4E7_9BURK</name>
<dbReference type="Gene3D" id="3.40.50.2300">
    <property type="match status" value="1"/>
</dbReference>
<dbReference type="PROSITE" id="PS50043">
    <property type="entry name" value="HTH_LUXR_2"/>
    <property type="match status" value="1"/>
</dbReference>
<gene>
    <name evidence="6" type="ORF">RD110_22045</name>
</gene>
<feature type="modified residue" description="4-aspartylphosphate" evidence="3">
    <location>
        <position position="59"/>
    </location>
</feature>
<dbReference type="SMART" id="SM00448">
    <property type="entry name" value="REC"/>
    <property type="match status" value="1"/>
</dbReference>
<dbReference type="SUPFAM" id="SSF46894">
    <property type="entry name" value="C-terminal effector domain of the bipartite response regulators"/>
    <property type="match status" value="1"/>
</dbReference>
<dbReference type="InterPro" id="IPR000792">
    <property type="entry name" value="Tscrpt_reg_LuxR_C"/>
</dbReference>
<dbReference type="EMBL" id="CP019236">
    <property type="protein sequence ID" value="APW40867.1"/>
    <property type="molecule type" value="Genomic_DNA"/>
</dbReference>
<keyword evidence="2 6" id="KW-0238">DNA-binding</keyword>
<dbReference type="PANTHER" id="PTHR43214">
    <property type="entry name" value="TWO-COMPONENT RESPONSE REGULATOR"/>
    <property type="match status" value="1"/>
</dbReference>
<dbReference type="InterPro" id="IPR011006">
    <property type="entry name" value="CheY-like_superfamily"/>
</dbReference>
<protein>
    <submittedName>
        <fullName evidence="6">DNA-binding response regulator</fullName>
    </submittedName>
</protein>
<organism evidence="6 7">
    <name type="scientific">Rhodoferax koreensis</name>
    <dbReference type="NCBI Taxonomy" id="1842727"/>
    <lineage>
        <taxon>Bacteria</taxon>
        <taxon>Pseudomonadati</taxon>
        <taxon>Pseudomonadota</taxon>
        <taxon>Betaproteobacteria</taxon>
        <taxon>Burkholderiales</taxon>
        <taxon>Comamonadaceae</taxon>
        <taxon>Rhodoferax</taxon>
    </lineage>
</organism>
<keyword evidence="7" id="KW-1185">Reference proteome</keyword>
<dbReference type="CDD" id="cd17535">
    <property type="entry name" value="REC_NarL-like"/>
    <property type="match status" value="1"/>
</dbReference>
<dbReference type="InterPro" id="IPR001789">
    <property type="entry name" value="Sig_transdc_resp-reg_receiver"/>
</dbReference>
<evidence type="ECO:0000256" key="1">
    <source>
        <dbReference type="ARBA" id="ARBA00022553"/>
    </source>
</evidence>
<dbReference type="PROSITE" id="PS00622">
    <property type="entry name" value="HTH_LUXR_1"/>
    <property type="match status" value="1"/>
</dbReference>
<dbReference type="GO" id="GO:0000160">
    <property type="term" value="P:phosphorelay signal transduction system"/>
    <property type="evidence" value="ECO:0007669"/>
    <property type="project" value="InterPro"/>
</dbReference>
<dbReference type="SUPFAM" id="SSF52172">
    <property type="entry name" value="CheY-like"/>
    <property type="match status" value="1"/>
</dbReference>
<feature type="domain" description="Response regulatory" evidence="5">
    <location>
        <begin position="8"/>
        <end position="124"/>
    </location>
</feature>
<proteinExistence type="predicted"/>
<dbReference type="InterPro" id="IPR058245">
    <property type="entry name" value="NreC/VraR/RcsB-like_REC"/>
</dbReference>
<dbReference type="GO" id="GO:0003677">
    <property type="term" value="F:DNA binding"/>
    <property type="evidence" value="ECO:0007669"/>
    <property type="project" value="UniProtKB-KW"/>
</dbReference>
<keyword evidence="1 3" id="KW-0597">Phosphoprotein</keyword>
<dbReference type="PRINTS" id="PR00038">
    <property type="entry name" value="HTHLUXR"/>
</dbReference>
<dbReference type="Proteomes" id="UP000186609">
    <property type="component" value="Chromosome"/>
</dbReference>
<dbReference type="STRING" id="1842727.RD110_22045"/>
<evidence type="ECO:0000259" key="5">
    <source>
        <dbReference type="PROSITE" id="PS50110"/>
    </source>
</evidence>
<reference evidence="6 7" key="1">
    <citation type="submission" date="2017-01" db="EMBL/GenBank/DDBJ databases">
        <authorList>
            <person name="Mah S.A."/>
            <person name="Swanson W.J."/>
            <person name="Moy G.W."/>
            <person name="Vacquier V.D."/>
        </authorList>
    </citation>
    <scope>NUCLEOTIDE SEQUENCE [LARGE SCALE GENOMIC DNA]</scope>
    <source>
        <strain evidence="6 7">DCY110</strain>
    </source>
</reference>
<evidence type="ECO:0000313" key="6">
    <source>
        <dbReference type="EMBL" id="APW40867.1"/>
    </source>
</evidence>
<evidence type="ECO:0000256" key="2">
    <source>
        <dbReference type="ARBA" id="ARBA00023125"/>
    </source>
</evidence>
<sequence length="210" mass="22962">MLQASRISVLAVDDHPLLREGIASMLGEAGDIHLVAQAANGHEAIELYRLHRPDVTLMDIQMPGMSGIETLIEIRREFPKARLIMLTVYRGETQARDAIKAGASGYLLKSMVQKELRDAIRLVHGGQRYIPAEIAAQLANSMAYEDLSPAEIEVLQLVASGFSNKRVAAALSIPEETVKSRMKSILSKLSANDRTHAVILALKRGIIDVS</sequence>
<dbReference type="Pfam" id="PF00196">
    <property type="entry name" value="GerE"/>
    <property type="match status" value="1"/>
</dbReference>
<dbReference type="Pfam" id="PF00072">
    <property type="entry name" value="Response_reg"/>
    <property type="match status" value="1"/>
</dbReference>
<accession>A0A1P8K4E7</accession>
<dbReference type="GO" id="GO:0006355">
    <property type="term" value="P:regulation of DNA-templated transcription"/>
    <property type="evidence" value="ECO:0007669"/>
    <property type="project" value="InterPro"/>
</dbReference>
<evidence type="ECO:0000256" key="3">
    <source>
        <dbReference type="PROSITE-ProRule" id="PRU00169"/>
    </source>
</evidence>